<protein>
    <recommendedName>
        <fullName evidence="3">Lipoprotein</fullName>
    </recommendedName>
</protein>
<dbReference type="eggNOG" id="ENOG5032HWK">
    <property type="taxonomic scope" value="Bacteria"/>
</dbReference>
<dbReference type="Proteomes" id="UP000023541">
    <property type="component" value="Unassembled WGS sequence"/>
</dbReference>
<evidence type="ECO:0008006" key="3">
    <source>
        <dbReference type="Google" id="ProtNLM"/>
    </source>
</evidence>
<dbReference type="STRING" id="1317122.ATO12_16035"/>
<dbReference type="OrthoDB" id="1157824at2"/>
<keyword evidence="2" id="KW-1185">Reference proteome</keyword>
<comment type="caution">
    <text evidence="1">The sequence shown here is derived from an EMBL/GenBank/DDBJ whole genome shotgun (WGS) entry which is preliminary data.</text>
</comment>
<evidence type="ECO:0000313" key="1">
    <source>
        <dbReference type="EMBL" id="EZH73449.1"/>
    </source>
</evidence>
<organism evidence="1 2">
    <name type="scientific">Aquimarina atlantica</name>
    <dbReference type="NCBI Taxonomy" id="1317122"/>
    <lineage>
        <taxon>Bacteria</taxon>
        <taxon>Pseudomonadati</taxon>
        <taxon>Bacteroidota</taxon>
        <taxon>Flavobacteriia</taxon>
        <taxon>Flavobacteriales</taxon>
        <taxon>Flavobacteriaceae</taxon>
        <taxon>Aquimarina</taxon>
    </lineage>
</organism>
<dbReference type="RefSeq" id="WP_034242150.1">
    <property type="nucleotide sequence ID" value="NZ_AQRA01000005.1"/>
</dbReference>
<sequence length="281" mass="33130">MKTIQLICLLFLMSFISCKKEVTDKTFKIFHLEPNRIYTDTAVVNGKFSKRRNDFFVVKNYDINNEQHKIKIDSFVVNYVKKDSFLIQNKNVSWRLTFFKYGDGIDEYTQHEYDTDYTIHDLFSYKKEIGNVYFDTREGYRGSNYNISPDKHTSSNRKIITDYFNTNIKLQHNIKQEQNARGNFNPYTHKQDTIKVIAKFIKRIGGSKIQIVQYKFLEPITKTIVLEGDTLNIAYSIAYEPKEFPKKSMLTLVKDSVNVGLKNYYIFPDYNPEKGIEPVNE</sequence>
<reference evidence="1 2" key="1">
    <citation type="submission" date="2014-04" db="EMBL/GenBank/DDBJ databases">
        <title>Aquimarina sp. 22II-S11-z7 Genome Sequencing.</title>
        <authorList>
            <person name="Lai Q."/>
        </authorList>
    </citation>
    <scope>NUCLEOTIDE SEQUENCE [LARGE SCALE GENOMIC DNA]</scope>
    <source>
        <strain evidence="1 2">22II-S11-z7</strain>
    </source>
</reference>
<name>A0A023BU32_9FLAO</name>
<accession>A0A023BU32</accession>
<gene>
    <name evidence="1" type="ORF">ATO12_16035</name>
</gene>
<proteinExistence type="predicted"/>
<dbReference type="EMBL" id="AQRA01000005">
    <property type="protein sequence ID" value="EZH73449.1"/>
    <property type="molecule type" value="Genomic_DNA"/>
</dbReference>
<dbReference type="PROSITE" id="PS51257">
    <property type="entry name" value="PROKAR_LIPOPROTEIN"/>
    <property type="match status" value="1"/>
</dbReference>
<evidence type="ECO:0000313" key="2">
    <source>
        <dbReference type="Proteomes" id="UP000023541"/>
    </source>
</evidence>
<dbReference type="AlphaFoldDB" id="A0A023BU32"/>